<evidence type="ECO:0000259" key="2">
    <source>
        <dbReference type="Pfam" id="PF11887"/>
    </source>
</evidence>
<dbReference type="PANTHER" id="PTHR33371">
    <property type="entry name" value="INTERMEMBRANE PHOSPHOLIPID TRANSPORT SYSTEM BINDING PROTEIN MLAD-RELATED"/>
    <property type="match status" value="1"/>
</dbReference>
<dbReference type="InterPro" id="IPR024516">
    <property type="entry name" value="Mce_C"/>
</dbReference>
<dbReference type="PANTHER" id="PTHR33371:SF15">
    <property type="entry name" value="LIPOPROTEIN LPRN"/>
    <property type="match status" value="1"/>
</dbReference>
<evidence type="ECO:0000313" key="4">
    <source>
        <dbReference type="Proteomes" id="UP001428817"/>
    </source>
</evidence>
<accession>A0ABP9QJS4</accession>
<organism evidence="3 4">
    <name type="scientific">Pseudonocardia eucalypti</name>
    <dbReference type="NCBI Taxonomy" id="648755"/>
    <lineage>
        <taxon>Bacteria</taxon>
        <taxon>Bacillati</taxon>
        <taxon>Actinomycetota</taxon>
        <taxon>Actinomycetes</taxon>
        <taxon>Pseudonocardiales</taxon>
        <taxon>Pseudonocardiaceae</taxon>
        <taxon>Pseudonocardia</taxon>
    </lineage>
</organism>
<dbReference type="RefSeq" id="WP_185060861.1">
    <property type="nucleotide sequence ID" value="NZ_BAABJP010000029.1"/>
</dbReference>
<name>A0ABP9QJS4_9PSEU</name>
<dbReference type="EMBL" id="BAABJP010000029">
    <property type="protein sequence ID" value="GAA5163077.1"/>
    <property type="molecule type" value="Genomic_DNA"/>
</dbReference>
<feature type="domain" description="Mce/MlaD" evidence="1">
    <location>
        <begin position="40"/>
        <end position="113"/>
    </location>
</feature>
<dbReference type="Proteomes" id="UP001428817">
    <property type="component" value="Unassembled WGS sequence"/>
</dbReference>
<dbReference type="Pfam" id="PF11887">
    <property type="entry name" value="Mce4_CUP1"/>
    <property type="match status" value="1"/>
</dbReference>
<gene>
    <name evidence="3" type="ORF">GCM10023321_49400</name>
</gene>
<dbReference type="InterPro" id="IPR005693">
    <property type="entry name" value="Mce"/>
</dbReference>
<keyword evidence="4" id="KW-1185">Reference proteome</keyword>
<evidence type="ECO:0000259" key="1">
    <source>
        <dbReference type="Pfam" id="PF02470"/>
    </source>
</evidence>
<protein>
    <submittedName>
        <fullName evidence="3">MCE family protein</fullName>
    </submittedName>
</protein>
<sequence length="345" mass="35975">MTGLLVIPALSLTTIALGGCGYRGLNSVVLPGGAGTGGGSYVVSAEFATAGNLVPNSEVKVDDVTVGTVRAVTRGDWHARIILGLDPSVDLPANVTAGIGQKSLLGSTYVELRRPTAEPAAGRLRGGDVIPLSRTSKYPDTEELLAALSLWLNGGGLQHVQTISVELNKALGGNEPQVRELLGNLATTMRSLDQQRTQLVAVIDALDRLGTRLAARNDDLGRGIEKLGPGMAVLNQQRTALTDAIKALDAFSVVGLRVIHSSGDGLRANLRDLRPVLAQLRRSGNDLPNSLDIAGSLLFPISVADRVIKGDAFSSSLTLDLTRIAGRLPGPIPPPLPVAAPKKGR</sequence>
<dbReference type="InterPro" id="IPR003399">
    <property type="entry name" value="Mce/MlaD"/>
</dbReference>
<proteinExistence type="predicted"/>
<dbReference type="InterPro" id="IPR052336">
    <property type="entry name" value="MlaD_Phospholipid_Transporter"/>
</dbReference>
<feature type="domain" description="Mammalian cell entry C-terminal" evidence="2">
    <location>
        <begin position="122"/>
        <end position="291"/>
    </location>
</feature>
<comment type="caution">
    <text evidence="3">The sequence shown here is derived from an EMBL/GenBank/DDBJ whole genome shotgun (WGS) entry which is preliminary data.</text>
</comment>
<dbReference type="Pfam" id="PF02470">
    <property type="entry name" value="MlaD"/>
    <property type="match status" value="1"/>
</dbReference>
<reference evidence="4" key="1">
    <citation type="journal article" date="2019" name="Int. J. Syst. Evol. Microbiol.">
        <title>The Global Catalogue of Microorganisms (GCM) 10K type strain sequencing project: providing services to taxonomists for standard genome sequencing and annotation.</title>
        <authorList>
            <consortium name="The Broad Institute Genomics Platform"/>
            <consortium name="The Broad Institute Genome Sequencing Center for Infectious Disease"/>
            <person name="Wu L."/>
            <person name="Ma J."/>
        </authorList>
    </citation>
    <scope>NUCLEOTIDE SEQUENCE [LARGE SCALE GENOMIC DNA]</scope>
    <source>
        <strain evidence="4">JCM 18303</strain>
    </source>
</reference>
<evidence type="ECO:0000313" key="3">
    <source>
        <dbReference type="EMBL" id="GAA5163077.1"/>
    </source>
</evidence>
<dbReference type="NCBIfam" id="TIGR00996">
    <property type="entry name" value="Mtu_fam_mce"/>
    <property type="match status" value="1"/>
</dbReference>